<name>A0A1I2H9Y2_9BACT</name>
<dbReference type="PANTHER" id="PTHR42964">
    <property type="entry name" value="ENOYL-COA HYDRATASE"/>
    <property type="match status" value="1"/>
</dbReference>
<evidence type="ECO:0000313" key="2">
    <source>
        <dbReference type="EMBL" id="SFF25546.1"/>
    </source>
</evidence>
<dbReference type="EMBL" id="FOMX01000039">
    <property type="protein sequence ID" value="SFF25546.1"/>
    <property type="molecule type" value="Genomic_DNA"/>
</dbReference>
<dbReference type="InterPro" id="IPR001753">
    <property type="entry name" value="Enoyl-CoA_hydra/iso"/>
</dbReference>
<organism evidence="2 3">
    <name type="scientific">Nannocystis exedens</name>
    <dbReference type="NCBI Taxonomy" id="54"/>
    <lineage>
        <taxon>Bacteria</taxon>
        <taxon>Pseudomonadati</taxon>
        <taxon>Myxococcota</taxon>
        <taxon>Polyangia</taxon>
        <taxon>Nannocystales</taxon>
        <taxon>Nannocystaceae</taxon>
        <taxon>Nannocystis</taxon>
    </lineage>
</organism>
<dbReference type="STRING" id="54.SAMN02745121_07755"/>
<dbReference type="Gene3D" id="3.90.226.10">
    <property type="entry name" value="2-enoyl-CoA Hydratase, Chain A, domain 1"/>
    <property type="match status" value="1"/>
</dbReference>
<comment type="similarity">
    <text evidence="1">Belongs to the enoyl-CoA hydratase/isomerase family.</text>
</comment>
<dbReference type="SUPFAM" id="SSF52096">
    <property type="entry name" value="ClpP/crotonase"/>
    <property type="match status" value="1"/>
</dbReference>
<dbReference type="InterPro" id="IPR051683">
    <property type="entry name" value="Enoyl-CoA_Hydratase/Isomerase"/>
</dbReference>
<sequence>MRVRCEEGELIHRLFLGAGPGGHVALDTDGIAALADAVEQAVAGSARALVIASEGPEFCAGMDLAAALRTPSAPMREAMERFAACLELLASAKVATIAVVTGAASGGGVGLAAACDLVVAAPAATFALPELRYGLVPAVILPALEARIGARRTRRLALTGELVTAAQAEPWGLVDVVADEPDKALRGLLRSLLRARPQAVATLKRITGPAGQGGVAQTAADLEDPELRAALAALLAEGQAPPWFARLKGQE</sequence>
<keyword evidence="3" id="KW-1185">Reference proteome</keyword>
<dbReference type="InterPro" id="IPR029045">
    <property type="entry name" value="ClpP/crotonase-like_dom_sf"/>
</dbReference>
<dbReference type="Proteomes" id="UP000199400">
    <property type="component" value="Unassembled WGS sequence"/>
</dbReference>
<dbReference type="AlphaFoldDB" id="A0A1I2H9Y2"/>
<dbReference type="PANTHER" id="PTHR42964:SF1">
    <property type="entry name" value="POLYKETIDE BIOSYNTHESIS ENOYL-COA HYDRATASE PKSH-RELATED"/>
    <property type="match status" value="1"/>
</dbReference>
<evidence type="ECO:0000313" key="3">
    <source>
        <dbReference type="Proteomes" id="UP000199400"/>
    </source>
</evidence>
<proteinExistence type="inferred from homology"/>
<accession>A0A1I2H9Y2</accession>
<reference evidence="3" key="1">
    <citation type="submission" date="2016-10" db="EMBL/GenBank/DDBJ databases">
        <authorList>
            <person name="Varghese N."/>
            <person name="Submissions S."/>
        </authorList>
    </citation>
    <scope>NUCLEOTIDE SEQUENCE [LARGE SCALE GENOMIC DNA]</scope>
    <source>
        <strain evidence="3">ATCC 25963</strain>
    </source>
</reference>
<dbReference type="Pfam" id="PF00378">
    <property type="entry name" value="ECH_1"/>
    <property type="match status" value="1"/>
</dbReference>
<evidence type="ECO:0000256" key="1">
    <source>
        <dbReference type="ARBA" id="ARBA00005254"/>
    </source>
</evidence>
<dbReference type="RefSeq" id="WP_096333435.1">
    <property type="nucleotide sequence ID" value="NZ_FOMX01000039.1"/>
</dbReference>
<dbReference type="CDD" id="cd06558">
    <property type="entry name" value="crotonase-like"/>
    <property type="match status" value="1"/>
</dbReference>
<gene>
    <name evidence="2" type="ORF">SAMN02745121_07755</name>
</gene>
<dbReference type="GO" id="GO:0003824">
    <property type="term" value="F:catalytic activity"/>
    <property type="evidence" value="ECO:0007669"/>
    <property type="project" value="UniProtKB-ARBA"/>
</dbReference>
<protein>
    <submittedName>
        <fullName evidence="2">Methylglutaconyl-CoA hydratase</fullName>
    </submittedName>
</protein>
<dbReference type="OrthoDB" id="9807606at2"/>